<dbReference type="EMBL" id="KZ308245">
    <property type="protein sequence ID" value="KAG8225640.1"/>
    <property type="molecule type" value="Genomic_DNA"/>
</dbReference>
<comment type="caution">
    <text evidence="1">The sequence shown here is derived from an EMBL/GenBank/DDBJ whole genome shotgun (WGS) entry which is preliminary data.</text>
</comment>
<proteinExistence type="predicted"/>
<feature type="non-terminal residue" evidence="1">
    <location>
        <position position="163"/>
    </location>
</feature>
<dbReference type="Proteomes" id="UP000792457">
    <property type="component" value="Unassembled WGS sequence"/>
</dbReference>
<protein>
    <submittedName>
        <fullName evidence="1">Uncharacterized protein</fullName>
    </submittedName>
</protein>
<gene>
    <name evidence="1" type="ORF">J437_LFUL010325</name>
</gene>
<accession>A0A8K0JZN3</accession>
<reference evidence="1" key="1">
    <citation type="submission" date="2013-04" db="EMBL/GenBank/DDBJ databases">
        <authorList>
            <person name="Qu J."/>
            <person name="Murali S.C."/>
            <person name="Bandaranaike D."/>
            <person name="Bellair M."/>
            <person name="Blankenburg K."/>
            <person name="Chao H."/>
            <person name="Dinh H."/>
            <person name="Doddapaneni H."/>
            <person name="Downs B."/>
            <person name="Dugan-Rocha S."/>
            <person name="Elkadiri S."/>
            <person name="Gnanaolivu R.D."/>
            <person name="Hernandez B."/>
            <person name="Javaid M."/>
            <person name="Jayaseelan J.C."/>
            <person name="Lee S."/>
            <person name="Li M."/>
            <person name="Ming W."/>
            <person name="Munidasa M."/>
            <person name="Muniz J."/>
            <person name="Nguyen L."/>
            <person name="Ongeri F."/>
            <person name="Osuji N."/>
            <person name="Pu L.-L."/>
            <person name="Puazo M."/>
            <person name="Qu C."/>
            <person name="Quiroz J."/>
            <person name="Raj R."/>
            <person name="Weissenberger G."/>
            <person name="Xin Y."/>
            <person name="Zou X."/>
            <person name="Han Y."/>
            <person name="Richards S."/>
            <person name="Worley K."/>
            <person name="Muzny D."/>
            <person name="Gibbs R."/>
        </authorList>
    </citation>
    <scope>NUCLEOTIDE SEQUENCE</scope>
    <source>
        <strain evidence="1">Sampled in the wild</strain>
    </source>
</reference>
<dbReference type="AlphaFoldDB" id="A0A8K0JZN3"/>
<evidence type="ECO:0000313" key="2">
    <source>
        <dbReference type="Proteomes" id="UP000792457"/>
    </source>
</evidence>
<reference evidence="1" key="2">
    <citation type="submission" date="2017-10" db="EMBL/GenBank/DDBJ databases">
        <title>Ladona fulva Genome sequencing and assembly.</title>
        <authorList>
            <person name="Murali S."/>
            <person name="Richards S."/>
            <person name="Bandaranaike D."/>
            <person name="Bellair M."/>
            <person name="Blankenburg K."/>
            <person name="Chao H."/>
            <person name="Dinh H."/>
            <person name="Doddapaneni H."/>
            <person name="Dugan-Rocha S."/>
            <person name="Elkadiri S."/>
            <person name="Gnanaolivu R."/>
            <person name="Hernandez B."/>
            <person name="Skinner E."/>
            <person name="Javaid M."/>
            <person name="Lee S."/>
            <person name="Li M."/>
            <person name="Ming W."/>
            <person name="Munidasa M."/>
            <person name="Muniz J."/>
            <person name="Nguyen L."/>
            <person name="Hughes D."/>
            <person name="Osuji N."/>
            <person name="Pu L.-L."/>
            <person name="Puazo M."/>
            <person name="Qu C."/>
            <person name="Quiroz J."/>
            <person name="Raj R."/>
            <person name="Weissenberger G."/>
            <person name="Xin Y."/>
            <person name="Zou X."/>
            <person name="Han Y."/>
            <person name="Worley K."/>
            <person name="Muzny D."/>
            <person name="Gibbs R."/>
        </authorList>
    </citation>
    <scope>NUCLEOTIDE SEQUENCE</scope>
    <source>
        <strain evidence="1">Sampled in the wild</strain>
    </source>
</reference>
<sequence length="163" mass="18203">MIAACFRLVNPEEDIRSGTNNPILALRHDHLKILGSVVTEHVEVRLVDVVKGFHLLQRQGAEVFGQHVFRLSSYCGVDDGFRLVNLVLVEVQDVLRPRLLDDVLFVPGERLHSSDDSEVDGTRRAEPEVRCPVLVESWDAVRSSLSLTSCLLHGGDEIGDKLR</sequence>
<evidence type="ECO:0000313" key="1">
    <source>
        <dbReference type="EMBL" id="KAG8225640.1"/>
    </source>
</evidence>
<keyword evidence="2" id="KW-1185">Reference proteome</keyword>
<organism evidence="1 2">
    <name type="scientific">Ladona fulva</name>
    <name type="common">Scarce chaser dragonfly</name>
    <name type="synonym">Libellula fulva</name>
    <dbReference type="NCBI Taxonomy" id="123851"/>
    <lineage>
        <taxon>Eukaryota</taxon>
        <taxon>Metazoa</taxon>
        <taxon>Ecdysozoa</taxon>
        <taxon>Arthropoda</taxon>
        <taxon>Hexapoda</taxon>
        <taxon>Insecta</taxon>
        <taxon>Pterygota</taxon>
        <taxon>Palaeoptera</taxon>
        <taxon>Odonata</taxon>
        <taxon>Epiprocta</taxon>
        <taxon>Anisoptera</taxon>
        <taxon>Libelluloidea</taxon>
        <taxon>Libellulidae</taxon>
        <taxon>Ladona</taxon>
    </lineage>
</organism>
<name>A0A8K0JZN3_LADFU</name>